<evidence type="ECO:0000256" key="1">
    <source>
        <dbReference type="ARBA" id="ARBA00022737"/>
    </source>
</evidence>
<dbReference type="Gene3D" id="3.40.50.300">
    <property type="entry name" value="P-loop containing nucleotide triphosphate hydrolases"/>
    <property type="match status" value="1"/>
</dbReference>
<organism evidence="4 5">
    <name type="scientific">Agaricus bisporus var. burnettii</name>
    <dbReference type="NCBI Taxonomy" id="192524"/>
    <lineage>
        <taxon>Eukaryota</taxon>
        <taxon>Fungi</taxon>
        <taxon>Dikarya</taxon>
        <taxon>Basidiomycota</taxon>
        <taxon>Agaricomycotina</taxon>
        <taxon>Agaricomycetes</taxon>
        <taxon>Agaricomycetidae</taxon>
        <taxon>Agaricales</taxon>
        <taxon>Agaricineae</taxon>
        <taxon>Agaricaceae</taxon>
        <taxon>Agaricus</taxon>
    </lineage>
</organism>
<dbReference type="SUPFAM" id="SSF52540">
    <property type="entry name" value="P-loop containing nucleoside triphosphate hydrolases"/>
    <property type="match status" value="1"/>
</dbReference>
<keyword evidence="1" id="KW-0677">Repeat</keyword>
<reference evidence="4 5" key="1">
    <citation type="journal article" name="Sci. Rep.">
        <title>Telomere-to-telomere assembled and centromere annotated genomes of the two main subspecies of the button mushroom Agaricus bisporus reveal especially polymorphic chromosome ends.</title>
        <authorList>
            <person name="Sonnenberg A.S.M."/>
            <person name="Sedaghat-Telgerd N."/>
            <person name="Lavrijssen B."/>
            <person name="Ohm R.A."/>
            <person name="Hendrickx P.M."/>
            <person name="Scholtmeijer K."/>
            <person name="Baars J.J.P."/>
            <person name="van Peer A."/>
        </authorList>
    </citation>
    <scope>NUCLEOTIDE SEQUENCE [LARGE SCALE GENOMIC DNA]</scope>
    <source>
        <strain evidence="4 5">H119_p4</strain>
    </source>
</reference>
<dbReference type="InterPro" id="IPR056884">
    <property type="entry name" value="NPHP3-like_N"/>
</dbReference>
<feature type="region of interest" description="Disordered" evidence="2">
    <location>
        <begin position="115"/>
        <end position="140"/>
    </location>
</feature>
<evidence type="ECO:0000259" key="3">
    <source>
        <dbReference type="PROSITE" id="PS50837"/>
    </source>
</evidence>
<dbReference type="PROSITE" id="PS50837">
    <property type="entry name" value="NACHT"/>
    <property type="match status" value="1"/>
</dbReference>
<dbReference type="AlphaFoldDB" id="A0A8H7C743"/>
<evidence type="ECO:0000313" key="5">
    <source>
        <dbReference type="Proteomes" id="UP000629468"/>
    </source>
</evidence>
<feature type="region of interest" description="Disordered" evidence="2">
    <location>
        <begin position="1"/>
        <end position="24"/>
    </location>
</feature>
<evidence type="ECO:0000313" key="4">
    <source>
        <dbReference type="EMBL" id="KAF7763912.1"/>
    </source>
</evidence>
<sequence length="852" mass="96533">MPPPAGPRYDIDASSRTSYSRPSPRLRFLEQGMKRATPPSYPYVHRNPTRHLVDRAFNGHGGQLSRASRPTAPIGGSNVQQATRRSLAPSSNRAGFTQAHNPQMPPSGPYIRTTSSQQTFDSDPPMARAGHNPPHRRHEDPGMFNQPRNFTATGAFIDGDVGSVTYIGATSDDFMKELLEGTIPGAASDSSDRYPPPQCHPGTRLAILERCLYFIANCSDERKMRWVVGSAGVGKSAIMQTVADSPNLPVTCHVSVFFSINGRNDGTKAIITLSYQLAAKIAPYRELIEREITRDPSLLQSSMPIQFKKFITEPFIHSHQLHSVGRVLIIIDGLDECNNPRTQQELLRLISDLCITYPSSPLVWLIASRPEGHITSFFSRANVMPAYEKEEISVDSDEAREDVEWFLREELEWIKEASYSLDSESEWPEERDFWKLANAAGGLFAYAHTAIRYIGDLSIDNPVSQLSDVLKEIDKHPMTGIPREDHPMALLDALYERILFNIPTKVMINTRKLLLALVPHTNVNMGLLGPGNFVVMCNWVGMTCDEAYAAVNHLNSTCRVPSRDNALQEMLTPFHKSFTDYVFDFARSGFSPDIEREAQQLRTQCAFRILNEAPDDIDFGDKIRLDLYSRAIDEVMAGMKRGDPDFQTPFCIRLLTTRFEKYDTYEVYFHELRRLVFDTSRRQEFIMQGILKQIPLKAIDVSTVFKKVALRFCYPTETTKAVGTIAHLRNAAKSWFSRSPATAAHLSVPWNSSCKHEHREWKREPDQDCETTFVLYHRLRGGCAFCSERLSRLLQSKKTRSPGHMVPILFTSTGACCVELQFVDPDDRRSQWTYWLWIELSLEERKRYGSGV</sequence>
<dbReference type="EMBL" id="JABXXO010000011">
    <property type="protein sequence ID" value="KAF7763912.1"/>
    <property type="molecule type" value="Genomic_DNA"/>
</dbReference>
<dbReference type="Pfam" id="PF24883">
    <property type="entry name" value="NPHP3_N"/>
    <property type="match status" value="1"/>
</dbReference>
<gene>
    <name evidence="4" type="ORF">Agabi119p4_8449</name>
</gene>
<proteinExistence type="predicted"/>
<dbReference type="PANTHER" id="PTHR10039:SF14">
    <property type="entry name" value="NACHT DOMAIN-CONTAINING PROTEIN"/>
    <property type="match status" value="1"/>
</dbReference>
<dbReference type="PANTHER" id="PTHR10039">
    <property type="entry name" value="AMELOGENIN"/>
    <property type="match status" value="1"/>
</dbReference>
<dbReference type="InterPro" id="IPR027417">
    <property type="entry name" value="P-loop_NTPase"/>
</dbReference>
<comment type="caution">
    <text evidence="4">The sequence shown here is derived from an EMBL/GenBank/DDBJ whole genome shotgun (WGS) entry which is preliminary data.</text>
</comment>
<evidence type="ECO:0000256" key="2">
    <source>
        <dbReference type="SAM" id="MobiDB-lite"/>
    </source>
</evidence>
<feature type="domain" description="NACHT" evidence="3">
    <location>
        <begin position="223"/>
        <end position="370"/>
    </location>
</feature>
<name>A0A8H7C743_AGABI</name>
<feature type="compositionally biased region" description="Low complexity" evidence="2">
    <location>
        <begin position="14"/>
        <end position="24"/>
    </location>
</feature>
<dbReference type="InterPro" id="IPR007111">
    <property type="entry name" value="NACHT_NTPase"/>
</dbReference>
<dbReference type="Proteomes" id="UP000629468">
    <property type="component" value="Unassembled WGS sequence"/>
</dbReference>
<accession>A0A8H7C743</accession>
<protein>
    <recommendedName>
        <fullName evidence="3">NACHT domain-containing protein</fullName>
    </recommendedName>
</protein>